<protein>
    <recommendedName>
        <fullName evidence="4">5-formyltetrahydrofolate cyclo-ligase</fullName>
        <ecNumber evidence="4">6.3.3.2</ecNumber>
    </recommendedName>
</protein>
<comment type="cofactor">
    <cofactor evidence="4">
        <name>Mg(2+)</name>
        <dbReference type="ChEBI" id="CHEBI:18420"/>
    </cofactor>
</comment>
<comment type="catalytic activity">
    <reaction evidence="4">
        <text>(6S)-5-formyl-5,6,7,8-tetrahydrofolate + ATP = (6R)-5,10-methenyltetrahydrofolate + ADP + phosphate</text>
        <dbReference type="Rhea" id="RHEA:10488"/>
        <dbReference type="ChEBI" id="CHEBI:30616"/>
        <dbReference type="ChEBI" id="CHEBI:43474"/>
        <dbReference type="ChEBI" id="CHEBI:57455"/>
        <dbReference type="ChEBI" id="CHEBI:57457"/>
        <dbReference type="ChEBI" id="CHEBI:456216"/>
        <dbReference type="EC" id="6.3.3.2"/>
    </reaction>
</comment>
<dbReference type="InterPro" id="IPR002698">
    <property type="entry name" value="FTHF_cligase"/>
</dbReference>
<keyword evidence="6" id="KW-1185">Reference proteome</keyword>
<dbReference type="Pfam" id="PF01812">
    <property type="entry name" value="5-FTHF_cyc-lig"/>
    <property type="match status" value="1"/>
</dbReference>
<dbReference type="InterPro" id="IPR024185">
    <property type="entry name" value="FTHF_cligase-like_sf"/>
</dbReference>
<dbReference type="RefSeq" id="WP_229833435.1">
    <property type="nucleotide sequence ID" value="NZ_BNAO01000002.1"/>
</dbReference>
<dbReference type="PIRSF" id="PIRSF006806">
    <property type="entry name" value="FTHF_cligase"/>
    <property type="match status" value="1"/>
</dbReference>
<dbReference type="EC" id="6.3.3.2" evidence="4"/>
<comment type="similarity">
    <text evidence="1 4">Belongs to the 5-formyltetrahydrofolate cyclo-ligase family.</text>
</comment>
<dbReference type="NCBIfam" id="TIGR02727">
    <property type="entry name" value="MTHFS_bact"/>
    <property type="match status" value="1"/>
</dbReference>
<dbReference type="SUPFAM" id="SSF100950">
    <property type="entry name" value="NagB/RpiA/CoA transferase-like"/>
    <property type="match status" value="1"/>
</dbReference>
<organism evidence="5 6">
    <name type="scientific">Alishewanella longhuensis</name>
    <dbReference type="NCBI Taxonomy" id="1091037"/>
    <lineage>
        <taxon>Bacteria</taxon>
        <taxon>Pseudomonadati</taxon>
        <taxon>Pseudomonadota</taxon>
        <taxon>Gammaproteobacteria</taxon>
        <taxon>Alteromonadales</taxon>
        <taxon>Alteromonadaceae</taxon>
        <taxon>Alishewanella</taxon>
    </lineage>
</organism>
<name>A0ABQ3KXL3_9ALTE</name>
<dbReference type="Proteomes" id="UP000659697">
    <property type="component" value="Unassembled WGS sequence"/>
</dbReference>
<dbReference type="Gene3D" id="3.40.50.10420">
    <property type="entry name" value="NagB/RpiA/CoA transferase-like"/>
    <property type="match status" value="1"/>
</dbReference>
<keyword evidence="3 4" id="KW-0067">ATP-binding</keyword>
<evidence type="ECO:0000256" key="2">
    <source>
        <dbReference type="ARBA" id="ARBA00022741"/>
    </source>
</evidence>
<comment type="caution">
    <text evidence="5">The sequence shown here is derived from an EMBL/GenBank/DDBJ whole genome shotgun (WGS) entry which is preliminary data.</text>
</comment>
<keyword evidence="4" id="KW-0479">Metal-binding</keyword>
<keyword evidence="2 4" id="KW-0547">Nucleotide-binding</keyword>
<gene>
    <name evidence="5" type="ORF">GCM10010919_09340</name>
</gene>
<reference evidence="6" key="1">
    <citation type="journal article" date="2019" name="Int. J. Syst. Evol. Microbiol.">
        <title>The Global Catalogue of Microorganisms (GCM) 10K type strain sequencing project: providing services to taxonomists for standard genome sequencing and annotation.</title>
        <authorList>
            <consortium name="The Broad Institute Genomics Platform"/>
            <consortium name="The Broad Institute Genome Sequencing Center for Infectious Disease"/>
            <person name="Wu L."/>
            <person name="Ma J."/>
        </authorList>
    </citation>
    <scope>NUCLEOTIDE SEQUENCE [LARGE SCALE GENOMIC DNA]</scope>
    <source>
        <strain evidence="6">CGMCC 1.7003</strain>
    </source>
</reference>
<dbReference type="PANTHER" id="PTHR23407:SF1">
    <property type="entry name" value="5-FORMYLTETRAHYDROFOLATE CYCLO-LIGASE"/>
    <property type="match status" value="1"/>
</dbReference>
<dbReference type="PANTHER" id="PTHR23407">
    <property type="entry name" value="ATPASE INHIBITOR/5-FORMYLTETRAHYDROFOLATE CYCLO-LIGASE"/>
    <property type="match status" value="1"/>
</dbReference>
<dbReference type="EMBL" id="BNAO01000002">
    <property type="protein sequence ID" value="GHG63544.1"/>
    <property type="molecule type" value="Genomic_DNA"/>
</dbReference>
<evidence type="ECO:0000256" key="3">
    <source>
        <dbReference type="ARBA" id="ARBA00022840"/>
    </source>
</evidence>
<sequence>MFSSYFYCLYTVAMQNRQQLRTEIRRRRMALTANEQQQAATALVKRVLGQPTLMAQQHVALYLSNDGEINTAPLIQALLAAGKNLYLPVLHPFASGYLLFQHYQAQTPLQPNRFGIAEPVLNCAEVKPVPELEVIFTPLVAFDSQGQRLGMGGGFYDRTLAQLPVNHTTAIVGLAHSCQQVAAVPVEPWDQPLDAIVTPDHYFQFRA</sequence>
<dbReference type="InterPro" id="IPR037171">
    <property type="entry name" value="NagB/RpiA_transferase-like"/>
</dbReference>
<proteinExistence type="inferred from homology"/>
<keyword evidence="4" id="KW-0460">Magnesium</keyword>
<accession>A0ABQ3KXL3</accession>
<evidence type="ECO:0000256" key="1">
    <source>
        <dbReference type="ARBA" id="ARBA00010638"/>
    </source>
</evidence>
<evidence type="ECO:0000313" key="5">
    <source>
        <dbReference type="EMBL" id="GHG63544.1"/>
    </source>
</evidence>
<evidence type="ECO:0000256" key="4">
    <source>
        <dbReference type="RuleBase" id="RU361279"/>
    </source>
</evidence>
<evidence type="ECO:0000313" key="6">
    <source>
        <dbReference type="Proteomes" id="UP000659697"/>
    </source>
</evidence>